<feature type="chain" id="PRO_5038378715" description="EfeO-type cupredoxin-like domain-containing protein" evidence="2">
    <location>
        <begin position="24"/>
        <end position="148"/>
    </location>
</feature>
<sequence>MRPAVRRCATTAVTALLVLSVAACGGRADDSDTSSPSPEPGATSSSASTPGTAPSSSIASDALVIEVTVDGDSVSPDAERVEASVGQQIVFRVTTDVPIEIHGHTNPEFTIEAQPGTSDHTTTIDQVGSYEIELHDPDRLLVRLDVRS</sequence>
<dbReference type="InterPro" id="IPR008972">
    <property type="entry name" value="Cupredoxin"/>
</dbReference>
<keyword evidence="4" id="KW-1185">Reference proteome</keyword>
<keyword evidence="2" id="KW-0732">Signal</keyword>
<feature type="signal peptide" evidence="2">
    <location>
        <begin position="1"/>
        <end position="23"/>
    </location>
</feature>
<evidence type="ECO:0008006" key="5">
    <source>
        <dbReference type="Google" id="ProtNLM"/>
    </source>
</evidence>
<dbReference type="EMBL" id="JAAGXA010000006">
    <property type="protein sequence ID" value="NEN78720.1"/>
    <property type="molecule type" value="Genomic_DNA"/>
</dbReference>
<feature type="compositionally biased region" description="Low complexity" evidence="1">
    <location>
        <begin position="33"/>
        <end position="59"/>
    </location>
</feature>
<dbReference type="AlphaFoldDB" id="A0A6P0HKC3"/>
<evidence type="ECO:0000313" key="3">
    <source>
        <dbReference type="EMBL" id="NEN78720.1"/>
    </source>
</evidence>
<dbReference type="Proteomes" id="UP000468687">
    <property type="component" value="Unassembled WGS sequence"/>
</dbReference>
<proteinExistence type="predicted"/>
<comment type="caution">
    <text evidence="3">The sequence shown here is derived from an EMBL/GenBank/DDBJ whole genome shotgun (WGS) entry which is preliminary data.</text>
</comment>
<accession>A0A6P0HKC3</accession>
<evidence type="ECO:0000313" key="4">
    <source>
        <dbReference type="Proteomes" id="UP000468687"/>
    </source>
</evidence>
<evidence type="ECO:0000256" key="1">
    <source>
        <dbReference type="SAM" id="MobiDB-lite"/>
    </source>
</evidence>
<reference evidence="3 4" key="1">
    <citation type="journal article" date="2014" name="Int. J. Syst. Evol. Microbiol.">
        <title>Nocardioides zeae sp. nov., isolated from the stem of Zea mays.</title>
        <authorList>
            <person name="Glaeser S.P."/>
            <person name="McInroy J.A."/>
            <person name="Busse H.J."/>
            <person name="Kampfer P."/>
        </authorList>
    </citation>
    <scope>NUCLEOTIDE SEQUENCE [LARGE SCALE GENOMIC DNA]</scope>
    <source>
        <strain evidence="3 4">JCM 30728</strain>
    </source>
</reference>
<organism evidence="3 4">
    <name type="scientific">Nocardioides zeae</name>
    <dbReference type="NCBI Taxonomy" id="1457234"/>
    <lineage>
        <taxon>Bacteria</taxon>
        <taxon>Bacillati</taxon>
        <taxon>Actinomycetota</taxon>
        <taxon>Actinomycetes</taxon>
        <taxon>Propionibacteriales</taxon>
        <taxon>Nocardioidaceae</taxon>
        <taxon>Nocardioides</taxon>
    </lineage>
</organism>
<name>A0A6P0HKC3_9ACTN</name>
<protein>
    <recommendedName>
        <fullName evidence="5">EfeO-type cupredoxin-like domain-containing protein</fullName>
    </recommendedName>
</protein>
<dbReference type="RefSeq" id="WP_163772257.1">
    <property type="nucleotide sequence ID" value="NZ_JAAGXA010000006.1"/>
</dbReference>
<dbReference type="PROSITE" id="PS51257">
    <property type="entry name" value="PROKAR_LIPOPROTEIN"/>
    <property type="match status" value="1"/>
</dbReference>
<gene>
    <name evidence="3" type="ORF">G3T38_10560</name>
</gene>
<evidence type="ECO:0000256" key="2">
    <source>
        <dbReference type="SAM" id="SignalP"/>
    </source>
</evidence>
<feature type="region of interest" description="Disordered" evidence="1">
    <location>
        <begin position="27"/>
        <end position="59"/>
    </location>
</feature>
<dbReference type="SUPFAM" id="SSF49503">
    <property type="entry name" value="Cupredoxins"/>
    <property type="match status" value="1"/>
</dbReference>